<evidence type="ECO:0000256" key="4">
    <source>
        <dbReference type="ARBA" id="ARBA00023163"/>
    </source>
</evidence>
<dbReference type="RefSeq" id="WP_091798296.1">
    <property type="nucleotide sequence ID" value="NZ_CP016353.1"/>
</dbReference>
<protein>
    <submittedName>
        <fullName evidence="5">DNA-binding transcriptional regulator, AcrR family</fullName>
    </submittedName>
</protein>
<dbReference type="KEGG" id="pmad:BAY61_14470"/>
<keyword evidence="6" id="KW-1185">Reference proteome</keyword>
<dbReference type="InterPro" id="IPR039538">
    <property type="entry name" value="BetI_C"/>
</dbReference>
<dbReference type="Pfam" id="PF13977">
    <property type="entry name" value="TetR_C_6"/>
    <property type="match status" value="1"/>
</dbReference>
<dbReference type="PANTHER" id="PTHR30055:SF219">
    <property type="entry name" value="TRANSCRIPTIONAL REGULATORY PROTEIN"/>
    <property type="match status" value="1"/>
</dbReference>
<dbReference type="Proteomes" id="UP000199494">
    <property type="component" value="Unassembled WGS sequence"/>
</dbReference>
<gene>
    <name evidence="5" type="ORF">SAMN05421630_1011274</name>
</gene>
<keyword evidence="2" id="KW-0805">Transcription regulation</keyword>
<dbReference type="Gene3D" id="1.10.357.10">
    <property type="entry name" value="Tetracycline Repressor, domain 2"/>
    <property type="match status" value="1"/>
</dbReference>
<evidence type="ECO:0000313" key="5">
    <source>
        <dbReference type="EMBL" id="SDC31747.1"/>
    </source>
</evidence>
<dbReference type="PRINTS" id="PR00455">
    <property type="entry name" value="HTHTETR"/>
</dbReference>
<name>A0A222VQ23_9PSEU</name>
<proteinExistence type="predicted"/>
<evidence type="ECO:0000313" key="6">
    <source>
        <dbReference type="Proteomes" id="UP000199494"/>
    </source>
</evidence>
<dbReference type="SUPFAM" id="SSF46689">
    <property type="entry name" value="Homeodomain-like"/>
    <property type="match status" value="1"/>
</dbReference>
<keyword evidence="3 5" id="KW-0238">DNA-binding</keyword>
<dbReference type="STRING" id="530584.SAMN05421630_1011274"/>
<dbReference type="Pfam" id="PF00440">
    <property type="entry name" value="TetR_N"/>
    <property type="match status" value="1"/>
</dbReference>
<dbReference type="OrthoDB" id="2356263at2"/>
<evidence type="ECO:0000256" key="2">
    <source>
        <dbReference type="ARBA" id="ARBA00023015"/>
    </source>
</evidence>
<sequence>MSQRDDLLAGAKRCLVEKGYGNTTARDIAAASGAHLASIGYHFGSKDNLMSTALIEATSEWGDKVESAARAAEPEDPAGRLEAVLGQLLAAIPGDRDLLVANIQAIAQSEFDEHMHDSMAAGFDDAWTSFASILLDVPREDVTEEQKHTAGAAVHALVMGYTVQALVRPEATPGGPDIVAGLRALLGAR</sequence>
<accession>A0A222VQ23</accession>
<dbReference type="GO" id="GO:0000976">
    <property type="term" value="F:transcription cis-regulatory region binding"/>
    <property type="evidence" value="ECO:0007669"/>
    <property type="project" value="TreeGrafter"/>
</dbReference>
<dbReference type="InterPro" id="IPR050109">
    <property type="entry name" value="HTH-type_TetR-like_transc_reg"/>
</dbReference>
<dbReference type="InterPro" id="IPR036271">
    <property type="entry name" value="Tet_transcr_reg_TetR-rel_C_sf"/>
</dbReference>
<keyword evidence="1" id="KW-0678">Repressor</keyword>
<evidence type="ECO:0000256" key="1">
    <source>
        <dbReference type="ARBA" id="ARBA00022491"/>
    </source>
</evidence>
<dbReference type="EMBL" id="FMZE01000001">
    <property type="protein sequence ID" value="SDC31747.1"/>
    <property type="molecule type" value="Genomic_DNA"/>
</dbReference>
<reference evidence="5 6" key="1">
    <citation type="submission" date="2016-10" db="EMBL/GenBank/DDBJ databases">
        <authorList>
            <person name="de Groot N.N."/>
        </authorList>
    </citation>
    <scope>NUCLEOTIDE SEQUENCE [LARGE SCALE GENOMIC DNA]</scope>
    <source>
        <strain evidence="5 6">CGMCC 4.5506</strain>
    </source>
</reference>
<dbReference type="PANTHER" id="PTHR30055">
    <property type="entry name" value="HTH-TYPE TRANSCRIPTIONAL REGULATOR RUTR"/>
    <property type="match status" value="1"/>
</dbReference>
<dbReference type="SUPFAM" id="SSF48498">
    <property type="entry name" value="Tetracyclin repressor-like, C-terminal domain"/>
    <property type="match status" value="1"/>
</dbReference>
<dbReference type="GO" id="GO:0003700">
    <property type="term" value="F:DNA-binding transcription factor activity"/>
    <property type="evidence" value="ECO:0007669"/>
    <property type="project" value="TreeGrafter"/>
</dbReference>
<dbReference type="InterPro" id="IPR009057">
    <property type="entry name" value="Homeodomain-like_sf"/>
</dbReference>
<dbReference type="InterPro" id="IPR001647">
    <property type="entry name" value="HTH_TetR"/>
</dbReference>
<organism evidence="5 6">
    <name type="scientific">Prauserella marina</name>
    <dbReference type="NCBI Taxonomy" id="530584"/>
    <lineage>
        <taxon>Bacteria</taxon>
        <taxon>Bacillati</taxon>
        <taxon>Actinomycetota</taxon>
        <taxon>Actinomycetes</taxon>
        <taxon>Pseudonocardiales</taxon>
        <taxon>Pseudonocardiaceae</taxon>
        <taxon>Prauserella</taxon>
    </lineage>
</organism>
<dbReference type="PROSITE" id="PS50977">
    <property type="entry name" value="HTH_TETR_2"/>
    <property type="match status" value="1"/>
</dbReference>
<keyword evidence="4" id="KW-0804">Transcription</keyword>
<dbReference type="AlphaFoldDB" id="A0A222VQ23"/>
<evidence type="ECO:0000256" key="3">
    <source>
        <dbReference type="ARBA" id="ARBA00023125"/>
    </source>
</evidence>